<keyword evidence="2" id="KW-0812">Transmembrane</keyword>
<dbReference type="OrthoDB" id="9151209at2"/>
<dbReference type="RefSeq" id="WP_076723178.1">
    <property type="nucleotide sequence ID" value="NZ_MSCW01000003.1"/>
</dbReference>
<evidence type="ECO:0000256" key="1">
    <source>
        <dbReference type="SAM" id="Coils"/>
    </source>
</evidence>
<reference evidence="3 4" key="1">
    <citation type="submission" date="2016-12" db="EMBL/GenBank/DDBJ databases">
        <title>Marinobacter lutaoensis whole genome sequencing.</title>
        <authorList>
            <person name="Verma A."/>
            <person name="Krishnamurthi S."/>
        </authorList>
    </citation>
    <scope>NUCLEOTIDE SEQUENCE [LARGE SCALE GENOMIC DNA]</scope>
    <source>
        <strain evidence="3 4">T5054</strain>
    </source>
</reference>
<dbReference type="Proteomes" id="UP000189339">
    <property type="component" value="Unassembled WGS sequence"/>
</dbReference>
<evidence type="ECO:0000313" key="3">
    <source>
        <dbReference type="EMBL" id="ONF44630.1"/>
    </source>
</evidence>
<keyword evidence="2" id="KW-0472">Membrane</keyword>
<name>A0A1V2DVX5_9GAMM</name>
<sequence>MTSPVVNAWKRGLVWFDERPLRERALLLATVLLVILFLGWHWGLAPMWQANNNLEFAIQSAEGRRDELRGEQRRLERLLSEDPSRELQAQLASRQRQLDRLERDIAATTGQLIAPRAMVALLKDILATQPGLTLQSMALKTPTPIYGDPSGEGTGDSAPPPLLYAHQVELRIQGAYLDVLSYLERLEAVDERLGWVSVSYQAGEWPQGEAVIEVRTLSLEKTWLGV</sequence>
<gene>
    <name evidence="3" type="ORF">BTO32_04065</name>
</gene>
<dbReference type="EMBL" id="MSCW01000003">
    <property type="protein sequence ID" value="ONF44630.1"/>
    <property type="molecule type" value="Genomic_DNA"/>
</dbReference>
<keyword evidence="4" id="KW-1185">Reference proteome</keyword>
<evidence type="ECO:0000313" key="4">
    <source>
        <dbReference type="Proteomes" id="UP000189339"/>
    </source>
</evidence>
<comment type="caution">
    <text evidence="3">The sequence shown here is derived from an EMBL/GenBank/DDBJ whole genome shotgun (WGS) entry which is preliminary data.</text>
</comment>
<dbReference type="STRING" id="135739.BTO32_04065"/>
<proteinExistence type="predicted"/>
<dbReference type="AlphaFoldDB" id="A0A1V2DVX5"/>
<protein>
    <submittedName>
        <fullName evidence="3">MSHA biogenesis protein MshJ</fullName>
    </submittedName>
</protein>
<keyword evidence="2" id="KW-1133">Transmembrane helix</keyword>
<organism evidence="3 4">
    <name type="scientific">Marinobacter lutaoensis</name>
    <dbReference type="NCBI Taxonomy" id="135739"/>
    <lineage>
        <taxon>Bacteria</taxon>
        <taxon>Pseudomonadati</taxon>
        <taxon>Pseudomonadota</taxon>
        <taxon>Gammaproteobacteria</taxon>
        <taxon>Pseudomonadales</taxon>
        <taxon>Marinobacteraceae</taxon>
        <taxon>Marinobacter</taxon>
    </lineage>
</organism>
<accession>A0A1V2DVX5</accession>
<evidence type="ECO:0000256" key="2">
    <source>
        <dbReference type="SAM" id="Phobius"/>
    </source>
</evidence>
<keyword evidence="1" id="KW-0175">Coiled coil</keyword>
<feature type="transmembrane region" description="Helical" evidence="2">
    <location>
        <begin position="25"/>
        <end position="43"/>
    </location>
</feature>
<feature type="coiled-coil region" evidence="1">
    <location>
        <begin position="51"/>
        <end position="111"/>
    </location>
</feature>